<protein>
    <submittedName>
        <fullName evidence="1">Uncharacterized protein</fullName>
    </submittedName>
</protein>
<keyword evidence="2" id="KW-1185">Reference proteome</keyword>
<dbReference type="AlphaFoldDB" id="A0ABD3P8A6"/>
<proteinExistence type="predicted"/>
<name>A0ABD3P8A6_9STRA</name>
<reference evidence="1 2" key="1">
    <citation type="journal article" date="2020" name="G3 (Bethesda)">
        <title>Improved Reference Genome for Cyclotella cryptica CCMP332, a Model for Cell Wall Morphogenesis, Salinity Adaptation, and Lipid Production in Diatoms (Bacillariophyta).</title>
        <authorList>
            <person name="Roberts W.R."/>
            <person name="Downey K.M."/>
            <person name="Ruck E.C."/>
            <person name="Traller J.C."/>
            <person name="Alverson A.J."/>
        </authorList>
    </citation>
    <scope>NUCLEOTIDE SEQUENCE [LARGE SCALE GENOMIC DNA]</scope>
    <source>
        <strain evidence="1 2">CCMP332</strain>
    </source>
</reference>
<evidence type="ECO:0000313" key="2">
    <source>
        <dbReference type="Proteomes" id="UP001516023"/>
    </source>
</evidence>
<sequence length="116" mass="12319">MNIFTPPTAVCTAAAAGFLVFIAPSHDSDAYALDMDSFEKPLLEKDTAQCNPKLDPKCILKLTPDEALCKYGLLGSDAQGTACQRVRYAGGLLPTRKPGGWKTSGCVNNPIALETT</sequence>
<accession>A0ABD3P8A6</accession>
<evidence type="ECO:0000313" key="1">
    <source>
        <dbReference type="EMBL" id="KAL3784420.1"/>
    </source>
</evidence>
<dbReference type="EMBL" id="JABMIG020000237">
    <property type="protein sequence ID" value="KAL3784420.1"/>
    <property type="molecule type" value="Genomic_DNA"/>
</dbReference>
<comment type="caution">
    <text evidence="1">The sequence shown here is derived from an EMBL/GenBank/DDBJ whole genome shotgun (WGS) entry which is preliminary data.</text>
</comment>
<organism evidence="1 2">
    <name type="scientific">Cyclotella cryptica</name>
    <dbReference type="NCBI Taxonomy" id="29204"/>
    <lineage>
        <taxon>Eukaryota</taxon>
        <taxon>Sar</taxon>
        <taxon>Stramenopiles</taxon>
        <taxon>Ochrophyta</taxon>
        <taxon>Bacillariophyta</taxon>
        <taxon>Coscinodiscophyceae</taxon>
        <taxon>Thalassiosirophycidae</taxon>
        <taxon>Stephanodiscales</taxon>
        <taxon>Stephanodiscaceae</taxon>
        <taxon>Cyclotella</taxon>
    </lineage>
</organism>
<gene>
    <name evidence="1" type="ORF">HJC23_001304</name>
</gene>
<dbReference type="Proteomes" id="UP001516023">
    <property type="component" value="Unassembled WGS sequence"/>
</dbReference>